<dbReference type="Proteomes" id="UP001056120">
    <property type="component" value="Linkage Group LG26"/>
</dbReference>
<comment type="caution">
    <text evidence="1">The sequence shown here is derived from an EMBL/GenBank/DDBJ whole genome shotgun (WGS) entry which is preliminary data.</text>
</comment>
<dbReference type="EMBL" id="CM042043">
    <property type="protein sequence ID" value="KAI3694990.1"/>
    <property type="molecule type" value="Genomic_DNA"/>
</dbReference>
<sequence length="116" mass="13734">MNPTFRSDSLIGIGRCTTIREVEKRRLFLRSYQFSRKESGGRRVKRSTLRVKRLIWVKLRSTKMIWFRLRHGFFNGFKGKSCKHLTSTSAATVEFLSSYRMIMFDAFALHMLVYLS</sequence>
<accession>A0ACB8ZFU5</accession>
<evidence type="ECO:0000313" key="1">
    <source>
        <dbReference type="EMBL" id="KAI3694990.1"/>
    </source>
</evidence>
<protein>
    <submittedName>
        <fullName evidence="1">Uncharacterized protein</fullName>
    </submittedName>
</protein>
<name>A0ACB8ZFU5_9ASTR</name>
<organism evidence="1 2">
    <name type="scientific">Smallanthus sonchifolius</name>
    <dbReference type="NCBI Taxonomy" id="185202"/>
    <lineage>
        <taxon>Eukaryota</taxon>
        <taxon>Viridiplantae</taxon>
        <taxon>Streptophyta</taxon>
        <taxon>Embryophyta</taxon>
        <taxon>Tracheophyta</taxon>
        <taxon>Spermatophyta</taxon>
        <taxon>Magnoliopsida</taxon>
        <taxon>eudicotyledons</taxon>
        <taxon>Gunneridae</taxon>
        <taxon>Pentapetalae</taxon>
        <taxon>asterids</taxon>
        <taxon>campanulids</taxon>
        <taxon>Asterales</taxon>
        <taxon>Asteraceae</taxon>
        <taxon>Asteroideae</taxon>
        <taxon>Heliantheae alliance</taxon>
        <taxon>Millerieae</taxon>
        <taxon>Smallanthus</taxon>
    </lineage>
</organism>
<evidence type="ECO:0000313" key="2">
    <source>
        <dbReference type="Proteomes" id="UP001056120"/>
    </source>
</evidence>
<reference evidence="2" key="1">
    <citation type="journal article" date="2022" name="Mol. Ecol. Resour.">
        <title>The genomes of chicory, endive, great burdock and yacon provide insights into Asteraceae palaeo-polyploidization history and plant inulin production.</title>
        <authorList>
            <person name="Fan W."/>
            <person name="Wang S."/>
            <person name="Wang H."/>
            <person name="Wang A."/>
            <person name="Jiang F."/>
            <person name="Liu H."/>
            <person name="Zhao H."/>
            <person name="Xu D."/>
            <person name="Zhang Y."/>
        </authorList>
    </citation>
    <scope>NUCLEOTIDE SEQUENCE [LARGE SCALE GENOMIC DNA]</scope>
    <source>
        <strain evidence="2">cv. Yunnan</strain>
    </source>
</reference>
<proteinExistence type="predicted"/>
<keyword evidence="2" id="KW-1185">Reference proteome</keyword>
<gene>
    <name evidence="1" type="ORF">L1987_77977</name>
</gene>
<reference evidence="1 2" key="2">
    <citation type="journal article" date="2022" name="Mol. Ecol. Resour.">
        <title>The genomes of chicory, endive, great burdock and yacon provide insights into Asteraceae paleo-polyploidization history and plant inulin production.</title>
        <authorList>
            <person name="Fan W."/>
            <person name="Wang S."/>
            <person name="Wang H."/>
            <person name="Wang A."/>
            <person name="Jiang F."/>
            <person name="Liu H."/>
            <person name="Zhao H."/>
            <person name="Xu D."/>
            <person name="Zhang Y."/>
        </authorList>
    </citation>
    <scope>NUCLEOTIDE SEQUENCE [LARGE SCALE GENOMIC DNA]</scope>
    <source>
        <strain evidence="2">cv. Yunnan</strain>
        <tissue evidence="1">Leaves</tissue>
    </source>
</reference>